<evidence type="ECO:0000256" key="4">
    <source>
        <dbReference type="ARBA" id="ARBA00023161"/>
    </source>
</evidence>
<feature type="compositionally biased region" description="Basic and acidic residues" evidence="6">
    <location>
        <begin position="283"/>
        <end position="308"/>
    </location>
</feature>
<feature type="compositionally biased region" description="Polar residues" evidence="6">
    <location>
        <begin position="1"/>
        <end position="13"/>
    </location>
</feature>
<evidence type="ECO:0000256" key="1">
    <source>
        <dbReference type="ARBA" id="ARBA00004123"/>
    </source>
</evidence>
<organism evidence="8 9">
    <name type="scientific">Anopheles atroparvus</name>
    <name type="common">European mosquito</name>
    <dbReference type="NCBI Taxonomy" id="41427"/>
    <lineage>
        <taxon>Eukaryota</taxon>
        <taxon>Metazoa</taxon>
        <taxon>Ecdysozoa</taxon>
        <taxon>Arthropoda</taxon>
        <taxon>Hexapoda</taxon>
        <taxon>Insecta</taxon>
        <taxon>Pterygota</taxon>
        <taxon>Neoptera</taxon>
        <taxon>Endopterygota</taxon>
        <taxon>Diptera</taxon>
        <taxon>Nematocera</taxon>
        <taxon>Culicoidea</taxon>
        <taxon>Culicidae</taxon>
        <taxon>Anophelinae</taxon>
        <taxon>Anopheles</taxon>
    </lineage>
</organism>
<dbReference type="PANTHER" id="PTHR15696:SF0">
    <property type="entry name" value="TELOMERASE-BINDING PROTEIN EST1A"/>
    <property type="match status" value="1"/>
</dbReference>
<dbReference type="InterPro" id="IPR045153">
    <property type="entry name" value="Est1/Ebs1-like"/>
</dbReference>
<keyword evidence="9" id="KW-1185">Reference proteome</keyword>
<feature type="compositionally biased region" description="Gly residues" evidence="6">
    <location>
        <begin position="479"/>
        <end position="491"/>
    </location>
</feature>
<evidence type="ECO:0000256" key="2">
    <source>
        <dbReference type="ARBA" id="ARBA00004496"/>
    </source>
</evidence>
<sequence>MRNASASPGTVSRSAREELRSANTKREQQLYSPGSGPLRKTQRTDSNRSLNANTHSDPSPPPTSRPINRSVASTGRNSNRRRSPSAESFHGQDFTFREVRGPPGGGISRRLEARNYPAGSVASHIIRQESEPPVLTASISLNPLAAGQRNARPEMSRDARGSKKKPPIPSLSHLENLPPRLQKKTLLEHGLPPDYLEIMRAEQQRAQTLPIRGSNRHSRGRMRYSTGGGGGGGGAGGGGGSGLYGNASSGGRSMGEDYHPPARSRSSDIGTTERYPPWPNAADRNRDHPTGRADSRNSSCERNDRDRASTASITYSGVSKFRHYSTSSNRGLENTMNDNHAGHSFQAFDDRRDAIDAGAIAGERFDWADEDNLQQQLAITSSSARHRIDVDVPLPPSSGKQPANFGSNNRNRNKSRSNSCSRNDYFDEFKMPYHPHRGPNRSRCNSQSSNASRENSSDRVYSRSGRDQGHRDTSRDRYYGGGGGGGGGGGRFRPNSRDRYQNRSREASMDRSRTSESLRDSGSWRSVEKIPPPGHTARDRTVHTIAEMTKQFENSVSIQKGPGVLMLPPKVSATVSDAPSRSVGHRLSAGNAPTTSEPKMLFDPKNPSRPIVVEQPQLRPNLKDQRMGNIACSMGREIVRTNEETHRTRYQGTGGPAWYDPNSRQVKLLRQRELVYQVAEADACLQDLLNGGRLFADWQRYLELRQELQQLLQMFLLQEMRFAQDVNLEHHFWKLLYYNIVEQLRKLLADAPNAEEKDFVQKSALEVVENGVAYFEQLLSLLERTYGFSLEQFVGANAATNVKGLRYTLALVSAQKICLFVGDLARYREQISEGNNFRKSKQWYVKAQQILPKNGRPYNQLALLSVYAKRKIDAVYFYMRSLMSSNPFESARESLMDLFNETKKKYESNQRKREEKLRTRLKEKEHRFDGNLRRETWIHPEGGSRVHRTAPLDPLVAGPAGDTTDEEELRGLCSIELNKRFIISFLHVLGKLITKTGMESFTQCVLQMLLEFRALMQYTPIAVTSHRLLQLMSLNMFAIEMTKHKDAAATPSPGRTEMQECALVAGLLMFGILLERLVQLVKGAVEADGESANDADGAPTSAARSTNKLILPEDAKAILPSIKVWCDWMMYHTETWNPPPCCSDYKRGNSSAHDPWSSFAELISILKNLDTNREILSLEQKEDYELVRLQEDITLAGFTPLMYNSPEPIFVHRDRDMEEAQNVLRVQKLIYFGTACLCNCEPPVLSRETLANAANGDGGPVRFVSVVKNRIEELADMDILLESFSDEEGDASFLNDEVDGVALLQTQPKDSSDASAAGCDGGAGGTGLSSSDSGILSSGSSSSSRSLETRKLLRRKDELERKQRMQEKHNQRLQNILSQSTIALNIEVRPRLLVPDTNCFVDYLPAIELIGKAHSLYQLMVPLIVINELEGLSKGIRPSHKLPTSGGSVVTEMMVGDGGFADAAADAPNLQHVAKVAEASKQALLFIKSRNPTVKCVTTKGSVLKTSTFTVEDDVGELKSNDDRILETALNLCRHQAEETRGGTRYVLRDVVLLTTDRNLRVKALSNDLPVRELPDFVKWAGLSA</sequence>
<feature type="region of interest" description="Disordered" evidence="6">
    <location>
        <begin position="575"/>
        <end position="610"/>
    </location>
</feature>
<dbReference type="Gene3D" id="1.25.40.10">
    <property type="entry name" value="Tetratricopeptide repeat domain"/>
    <property type="match status" value="1"/>
</dbReference>
<accession>A0AAG5DTS9</accession>
<feature type="region of interest" description="Disordered" evidence="6">
    <location>
        <begin position="1307"/>
        <end position="1371"/>
    </location>
</feature>
<feature type="region of interest" description="Disordered" evidence="6">
    <location>
        <begin position="145"/>
        <end position="177"/>
    </location>
</feature>
<dbReference type="Proteomes" id="UP000075880">
    <property type="component" value="Unassembled WGS sequence"/>
</dbReference>
<feature type="region of interest" description="Disordered" evidence="6">
    <location>
        <begin position="1"/>
        <end position="111"/>
    </location>
</feature>
<evidence type="ECO:0000256" key="3">
    <source>
        <dbReference type="ARBA" id="ARBA00022490"/>
    </source>
</evidence>
<keyword evidence="3" id="KW-0963">Cytoplasm</keyword>
<evidence type="ECO:0000259" key="7">
    <source>
        <dbReference type="SMART" id="SM00670"/>
    </source>
</evidence>
<dbReference type="InterPro" id="IPR018834">
    <property type="entry name" value="DNA/RNA-bd_Est1-type"/>
</dbReference>
<dbReference type="SUPFAM" id="SSF48452">
    <property type="entry name" value="TPR-like"/>
    <property type="match status" value="1"/>
</dbReference>
<dbReference type="GO" id="GO:0005737">
    <property type="term" value="C:cytoplasm"/>
    <property type="evidence" value="ECO:0007669"/>
    <property type="project" value="UniProtKB-SubCell"/>
</dbReference>
<dbReference type="GO" id="GO:0042162">
    <property type="term" value="F:telomeric DNA binding"/>
    <property type="evidence" value="ECO:0007669"/>
    <property type="project" value="TreeGrafter"/>
</dbReference>
<feature type="compositionally biased region" description="Basic and acidic residues" evidence="6">
    <location>
        <begin position="455"/>
        <end position="478"/>
    </location>
</feature>
<feature type="compositionally biased region" description="Low complexity" evidence="6">
    <location>
        <begin position="445"/>
        <end position="454"/>
    </location>
</feature>
<name>A0AAG5DTS9_ANOAO</name>
<dbReference type="GO" id="GO:0005697">
    <property type="term" value="C:telomerase holoenzyme complex"/>
    <property type="evidence" value="ECO:0007669"/>
    <property type="project" value="TreeGrafter"/>
</dbReference>
<feature type="compositionally biased region" description="Gly residues" evidence="6">
    <location>
        <begin position="226"/>
        <end position="243"/>
    </location>
</feature>
<protein>
    <recommendedName>
        <fullName evidence="7">PIN domain-containing protein</fullName>
    </recommendedName>
</protein>
<dbReference type="GO" id="GO:0070034">
    <property type="term" value="F:telomerase RNA binding"/>
    <property type="evidence" value="ECO:0007669"/>
    <property type="project" value="TreeGrafter"/>
</dbReference>
<evidence type="ECO:0000256" key="5">
    <source>
        <dbReference type="ARBA" id="ARBA00023242"/>
    </source>
</evidence>
<dbReference type="SUPFAM" id="SSF88723">
    <property type="entry name" value="PIN domain-like"/>
    <property type="match status" value="1"/>
</dbReference>
<keyword evidence="4" id="KW-0866">Nonsense-mediated mRNA decay</keyword>
<dbReference type="EnsemblMetazoa" id="ENSAATROPT016805">
    <property type="protein sequence ID" value="ENSAATROPP014792"/>
    <property type="gene ID" value="ENSAATROPG013759"/>
</dbReference>
<proteinExistence type="predicted"/>
<keyword evidence="5" id="KW-0539">Nucleus</keyword>
<evidence type="ECO:0000313" key="8">
    <source>
        <dbReference type="EnsemblMetazoa" id="ENSAATROPP014792"/>
    </source>
</evidence>
<dbReference type="PANTHER" id="PTHR15696">
    <property type="entry name" value="SMG-7 SUPPRESSOR WITH MORPHOLOGICAL EFFECT ON GENITALIA PROTEIN 7"/>
    <property type="match status" value="1"/>
</dbReference>
<feature type="region of interest" description="Disordered" evidence="6">
    <location>
        <begin position="389"/>
        <end position="538"/>
    </location>
</feature>
<dbReference type="InterPro" id="IPR011990">
    <property type="entry name" value="TPR-like_helical_dom_sf"/>
</dbReference>
<feature type="compositionally biased region" description="Basic and acidic residues" evidence="6">
    <location>
        <begin position="495"/>
        <end position="519"/>
    </location>
</feature>
<dbReference type="Pfam" id="PF10374">
    <property type="entry name" value="EST1"/>
    <property type="match status" value="1"/>
</dbReference>
<feature type="compositionally biased region" description="Polar residues" evidence="6">
    <location>
        <begin position="47"/>
        <end position="57"/>
    </location>
</feature>
<feature type="region of interest" description="Disordered" evidence="6">
    <location>
        <begin position="207"/>
        <end position="311"/>
    </location>
</feature>
<dbReference type="GO" id="GO:0000184">
    <property type="term" value="P:nuclear-transcribed mRNA catabolic process, nonsense-mediated decay"/>
    <property type="evidence" value="ECO:0007669"/>
    <property type="project" value="UniProtKB-KW"/>
</dbReference>
<feature type="compositionally biased region" description="Basic and acidic residues" evidence="6">
    <location>
        <begin position="1347"/>
        <end position="1370"/>
    </location>
</feature>
<comment type="subcellular location">
    <subcellularLocation>
        <location evidence="2">Cytoplasm</location>
    </subcellularLocation>
    <subcellularLocation>
        <location evidence="1">Nucleus</location>
    </subcellularLocation>
</comment>
<dbReference type="Gene3D" id="3.40.50.1010">
    <property type="entry name" value="5'-nuclease"/>
    <property type="match status" value="1"/>
</dbReference>
<dbReference type="SMART" id="SM00670">
    <property type="entry name" value="PINc"/>
    <property type="match status" value="1"/>
</dbReference>
<reference evidence="8" key="1">
    <citation type="submission" date="2024-04" db="UniProtKB">
        <authorList>
            <consortium name="EnsemblMetazoa"/>
        </authorList>
    </citation>
    <scope>IDENTIFICATION</scope>
    <source>
        <strain evidence="8">EBRO</strain>
    </source>
</reference>
<dbReference type="CDD" id="cd09885">
    <property type="entry name" value="PIN_Smg6-like"/>
    <property type="match status" value="1"/>
</dbReference>
<dbReference type="InterPro" id="IPR019458">
    <property type="entry name" value="Est1-like_N"/>
</dbReference>
<evidence type="ECO:0000313" key="9">
    <source>
        <dbReference type="Proteomes" id="UP000075880"/>
    </source>
</evidence>
<evidence type="ECO:0000256" key="6">
    <source>
        <dbReference type="SAM" id="MobiDB-lite"/>
    </source>
</evidence>
<dbReference type="Pfam" id="PF10373">
    <property type="entry name" value="EST1_DNA_bind"/>
    <property type="match status" value="1"/>
</dbReference>
<dbReference type="InterPro" id="IPR029060">
    <property type="entry name" value="PIN-like_dom_sf"/>
</dbReference>
<feature type="compositionally biased region" description="Polar residues" evidence="6">
    <location>
        <begin position="65"/>
        <end position="77"/>
    </location>
</feature>
<feature type="compositionally biased region" description="Basic and acidic residues" evidence="6">
    <location>
        <begin position="151"/>
        <end position="161"/>
    </location>
</feature>
<feature type="compositionally biased region" description="Basic and acidic residues" evidence="6">
    <location>
        <begin position="14"/>
        <end position="28"/>
    </location>
</feature>
<dbReference type="InterPro" id="IPR002716">
    <property type="entry name" value="PIN_dom"/>
</dbReference>
<dbReference type="Pfam" id="PF13638">
    <property type="entry name" value="PIN_4"/>
    <property type="match status" value="1"/>
</dbReference>
<feature type="compositionally biased region" description="Low complexity" evidence="6">
    <location>
        <begin position="1328"/>
        <end position="1346"/>
    </location>
</feature>
<feature type="domain" description="PIN" evidence="7">
    <location>
        <begin position="1391"/>
        <end position="1562"/>
    </location>
</feature>